<evidence type="ECO:0000256" key="1">
    <source>
        <dbReference type="SAM" id="MobiDB-lite"/>
    </source>
</evidence>
<name>E6QMK3_9ZZZZ</name>
<feature type="region of interest" description="Disordered" evidence="1">
    <location>
        <begin position="1"/>
        <end position="42"/>
    </location>
</feature>
<sequence>MLDEIEQRTMEDDREWVKKSIASQAGDGGAGNSGAVEQTTQQ</sequence>
<gene>
    <name evidence="2" type="ORF">CARN6_1946</name>
</gene>
<feature type="compositionally biased region" description="Basic and acidic residues" evidence="1">
    <location>
        <begin position="1"/>
        <end position="18"/>
    </location>
</feature>
<dbReference type="AlphaFoldDB" id="E6QMK3"/>
<evidence type="ECO:0000313" key="2">
    <source>
        <dbReference type="EMBL" id="CBI08474.1"/>
    </source>
</evidence>
<protein>
    <submittedName>
        <fullName evidence="2">Uncharacterized protein</fullName>
    </submittedName>
</protein>
<accession>E6QMK3</accession>
<organism evidence="2">
    <name type="scientific">mine drainage metagenome</name>
    <dbReference type="NCBI Taxonomy" id="410659"/>
    <lineage>
        <taxon>unclassified sequences</taxon>
        <taxon>metagenomes</taxon>
        <taxon>ecological metagenomes</taxon>
    </lineage>
</organism>
<proteinExistence type="predicted"/>
<comment type="caution">
    <text evidence="2">The sequence shown here is derived from an EMBL/GenBank/DDBJ whole genome shotgun (WGS) entry which is preliminary data.</text>
</comment>
<reference evidence="2" key="1">
    <citation type="submission" date="2009-10" db="EMBL/GenBank/DDBJ databases">
        <title>Diversity of trophic interactions inside an arsenic-rich microbial ecosystem.</title>
        <authorList>
            <person name="Bertin P.N."/>
            <person name="Heinrich-Salmeron A."/>
            <person name="Pelletier E."/>
            <person name="Goulhen-Chollet F."/>
            <person name="Arsene-Ploetze F."/>
            <person name="Gallien S."/>
            <person name="Calteau A."/>
            <person name="Vallenet D."/>
            <person name="Casiot C."/>
            <person name="Chane-Woon-Ming B."/>
            <person name="Giloteaux L."/>
            <person name="Barakat M."/>
            <person name="Bonnefoy V."/>
            <person name="Bruneel O."/>
            <person name="Chandler M."/>
            <person name="Cleiss J."/>
            <person name="Duran R."/>
            <person name="Elbaz-Poulichet F."/>
            <person name="Fonknechten N."/>
            <person name="Lauga B."/>
            <person name="Mornico D."/>
            <person name="Ortet P."/>
            <person name="Schaeffer C."/>
            <person name="Siguier P."/>
            <person name="Alexander Thil Smith A."/>
            <person name="Van Dorsselaer A."/>
            <person name="Weissenbach J."/>
            <person name="Medigue C."/>
            <person name="Le Paslier D."/>
        </authorList>
    </citation>
    <scope>NUCLEOTIDE SEQUENCE</scope>
</reference>
<dbReference type="EMBL" id="CABQ01000226">
    <property type="protein sequence ID" value="CBI08474.1"/>
    <property type="molecule type" value="Genomic_DNA"/>
</dbReference>